<evidence type="ECO:0000256" key="5">
    <source>
        <dbReference type="ARBA" id="ARBA00022692"/>
    </source>
</evidence>
<feature type="transmembrane region" description="Helical" evidence="9">
    <location>
        <begin position="114"/>
        <end position="134"/>
    </location>
</feature>
<dbReference type="Gene3D" id="1.10.3470.10">
    <property type="entry name" value="ABC transporter involved in vitamin B12 uptake, BtuC"/>
    <property type="match status" value="1"/>
</dbReference>
<keyword evidence="6 9" id="KW-1133">Transmembrane helix</keyword>
<evidence type="ECO:0000256" key="2">
    <source>
        <dbReference type="ARBA" id="ARBA00007935"/>
    </source>
</evidence>
<dbReference type="SUPFAM" id="SSF81345">
    <property type="entry name" value="ABC transporter involved in vitamin B12 uptake, BtuC"/>
    <property type="match status" value="1"/>
</dbReference>
<keyword evidence="5 9" id="KW-0812">Transmembrane</keyword>
<evidence type="ECO:0000256" key="3">
    <source>
        <dbReference type="ARBA" id="ARBA00022448"/>
    </source>
</evidence>
<feature type="transmembrane region" description="Helical" evidence="9">
    <location>
        <begin position="255"/>
        <end position="284"/>
    </location>
</feature>
<comment type="subcellular location">
    <subcellularLocation>
        <location evidence="1">Cell membrane</location>
        <topology evidence="1">Multi-pass membrane protein</topology>
    </subcellularLocation>
</comment>
<name>A0A251XXI2_9MICO</name>
<keyword evidence="4" id="KW-1003">Cell membrane</keyword>
<dbReference type="Proteomes" id="UP000195106">
    <property type="component" value="Unassembled WGS sequence"/>
</dbReference>
<dbReference type="GO" id="GO:0033214">
    <property type="term" value="P:siderophore-iron import into cell"/>
    <property type="evidence" value="ECO:0007669"/>
    <property type="project" value="TreeGrafter"/>
</dbReference>
<feature type="transmembrane region" description="Helical" evidence="9">
    <location>
        <begin position="214"/>
        <end position="235"/>
    </location>
</feature>
<evidence type="ECO:0000256" key="9">
    <source>
        <dbReference type="SAM" id="Phobius"/>
    </source>
</evidence>
<feature type="transmembrane region" description="Helical" evidence="9">
    <location>
        <begin position="166"/>
        <end position="188"/>
    </location>
</feature>
<evidence type="ECO:0000256" key="7">
    <source>
        <dbReference type="ARBA" id="ARBA00023136"/>
    </source>
</evidence>
<protein>
    <submittedName>
        <fullName evidence="10">Ferric enterobactin transport system permease protein FepG</fullName>
    </submittedName>
</protein>
<evidence type="ECO:0000256" key="4">
    <source>
        <dbReference type="ARBA" id="ARBA00022475"/>
    </source>
</evidence>
<feature type="transmembrane region" description="Helical" evidence="9">
    <location>
        <begin position="296"/>
        <end position="317"/>
    </location>
</feature>
<keyword evidence="7 9" id="KW-0472">Membrane</keyword>
<dbReference type="PANTHER" id="PTHR30472">
    <property type="entry name" value="FERRIC ENTEROBACTIN TRANSPORT SYSTEM PERMEASE PROTEIN"/>
    <property type="match status" value="1"/>
</dbReference>
<evidence type="ECO:0000313" key="10">
    <source>
        <dbReference type="EMBL" id="OUE09858.1"/>
    </source>
</evidence>
<gene>
    <name evidence="10" type="primary">fepG_2</name>
    <name evidence="10" type="ORF">CMsap09_13000</name>
</gene>
<dbReference type="GO" id="GO:0022857">
    <property type="term" value="F:transmembrane transporter activity"/>
    <property type="evidence" value="ECO:0007669"/>
    <property type="project" value="InterPro"/>
</dbReference>
<dbReference type="GO" id="GO:0005886">
    <property type="term" value="C:plasma membrane"/>
    <property type="evidence" value="ECO:0007669"/>
    <property type="project" value="UniProtKB-SubCell"/>
</dbReference>
<comment type="similarity">
    <text evidence="2">Belongs to the binding-protein-dependent transport system permease family. FecCD subfamily.</text>
</comment>
<sequence>MSVLAARPAPPAGSATRARRGTAPARLRVAAVAGTLLVAIAALGAIAAMTGDFPVALPDVIGSLTGSTTGLPRTVVLDWRMPRIAAAVVVGAALGVAGALFQGVTRNPLASPDILGLSQGAFVGMLGAVVLVGSSWESRTIGALAGGLAAALVIVLLSSGTGAGGFRFIVVGIAVSSMAASLGTWLLLRVELDVAMTASAWGAGTLAGVDRTGVGTAAALIAALLVAVPVLSPALRQLELGDDLAAATGVRVAGARLVALGIGVALVCVATTVAGPVAFIALAAPQIARRLTRTPHVPAPVAGLVGAALLLGADLVAQHALPVTVPVGVVTVVIGGCYLVALLVAEIRRRR</sequence>
<organism evidence="10 11">
    <name type="scientific">Clavibacter michiganensis</name>
    <dbReference type="NCBI Taxonomy" id="28447"/>
    <lineage>
        <taxon>Bacteria</taxon>
        <taxon>Bacillati</taxon>
        <taxon>Actinomycetota</taxon>
        <taxon>Actinomycetes</taxon>
        <taxon>Micrococcales</taxon>
        <taxon>Microbacteriaceae</taxon>
        <taxon>Clavibacter</taxon>
    </lineage>
</organism>
<feature type="transmembrane region" description="Helical" evidence="9">
    <location>
        <begin position="141"/>
        <end position="160"/>
    </location>
</feature>
<feature type="transmembrane region" description="Helical" evidence="9">
    <location>
        <begin position="55"/>
        <end position="72"/>
    </location>
</feature>
<dbReference type="InterPro" id="IPR037294">
    <property type="entry name" value="ABC_BtuC-like"/>
</dbReference>
<reference evidence="10 11" key="1">
    <citation type="submission" date="2016-08" db="EMBL/GenBank/DDBJ databases">
        <title>Genome sequence of Clavibacter michiganensis spp. strain CASJ009.</title>
        <authorList>
            <person name="Thapa S.P."/>
            <person name="Coaker G."/>
        </authorList>
    </citation>
    <scope>NUCLEOTIDE SEQUENCE [LARGE SCALE GENOMIC DNA]</scope>
    <source>
        <strain evidence="10">CASJ009</strain>
    </source>
</reference>
<dbReference type="EMBL" id="MDHJ01000001">
    <property type="protein sequence ID" value="OUE09858.1"/>
    <property type="molecule type" value="Genomic_DNA"/>
</dbReference>
<feature type="transmembrane region" description="Helical" evidence="9">
    <location>
        <begin position="84"/>
        <end position="102"/>
    </location>
</feature>
<evidence type="ECO:0000256" key="8">
    <source>
        <dbReference type="SAM" id="MobiDB-lite"/>
    </source>
</evidence>
<evidence type="ECO:0000256" key="6">
    <source>
        <dbReference type="ARBA" id="ARBA00022989"/>
    </source>
</evidence>
<evidence type="ECO:0000313" key="11">
    <source>
        <dbReference type="Proteomes" id="UP000195106"/>
    </source>
</evidence>
<feature type="transmembrane region" description="Helical" evidence="9">
    <location>
        <begin position="27"/>
        <end position="49"/>
    </location>
</feature>
<comment type="caution">
    <text evidence="10">The sequence shown here is derived from an EMBL/GenBank/DDBJ whole genome shotgun (WGS) entry which is preliminary data.</text>
</comment>
<dbReference type="AlphaFoldDB" id="A0A251XXI2"/>
<dbReference type="PANTHER" id="PTHR30472:SF24">
    <property type="entry name" value="FERRIC ENTEROBACTIN TRANSPORT SYSTEM PERMEASE PROTEIN FEPG"/>
    <property type="match status" value="1"/>
</dbReference>
<proteinExistence type="inferred from homology"/>
<dbReference type="InterPro" id="IPR000522">
    <property type="entry name" value="ABC_transptr_permease_BtuC"/>
</dbReference>
<accession>A0A251XXI2</accession>
<dbReference type="Pfam" id="PF01032">
    <property type="entry name" value="FecCD"/>
    <property type="match status" value="1"/>
</dbReference>
<feature type="region of interest" description="Disordered" evidence="8">
    <location>
        <begin position="1"/>
        <end position="20"/>
    </location>
</feature>
<keyword evidence="3" id="KW-0813">Transport</keyword>
<feature type="transmembrane region" description="Helical" evidence="9">
    <location>
        <begin position="323"/>
        <end position="345"/>
    </location>
</feature>
<evidence type="ECO:0000256" key="1">
    <source>
        <dbReference type="ARBA" id="ARBA00004651"/>
    </source>
</evidence>